<dbReference type="GO" id="GO:0005230">
    <property type="term" value="F:extracellular ligand-gated monoatomic ion channel activity"/>
    <property type="evidence" value="ECO:0007669"/>
    <property type="project" value="InterPro"/>
</dbReference>
<keyword evidence="3 5" id="KW-1133">Transmembrane helix</keyword>
<keyword evidence="2 5" id="KW-0812">Transmembrane</keyword>
<accession>A0AA36CDE9</accession>
<name>A0AA36CDE9_9BILA</name>
<evidence type="ECO:0000313" key="8">
    <source>
        <dbReference type="Proteomes" id="UP001177023"/>
    </source>
</evidence>
<proteinExistence type="predicted"/>
<dbReference type="GO" id="GO:0004888">
    <property type="term" value="F:transmembrane signaling receptor activity"/>
    <property type="evidence" value="ECO:0007669"/>
    <property type="project" value="InterPro"/>
</dbReference>
<dbReference type="InterPro" id="IPR036734">
    <property type="entry name" value="Neur_chan_lig-bd_sf"/>
</dbReference>
<comment type="subcellular location">
    <subcellularLocation>
        <location evidence="1">Membrane</location>
        <topology evidence="1">Multi-pass membrane protein</topology>
    </subcellularLocation>
</comment>
<dbReference type="SUPFAM" id="SSF63712">
    <property type="entry name" value="Nicotinic receptor ligand binding domain-like"/>
    <property type="match status" value="1"/>
</dbReference>
<dbReference type="Pfam" id="PF02931">
    <property type="entry name" value="Neur_chan_LBD"/>
    <property type="match status" value="1"/>
</dbReference>
<evidence type="ECO:0000256" key="2">
    <source>
        <dbReference type="ARBA" id="ARBA00022692"/>
    </source>
</evidence>
<dbReference type="Gene3D" id="2.70.170.10">
    <property type="entry name" value="Neurotransmitter-gated ion-channel ligand-binding domain"/>
    <property type="match status" value="2"/>
</dbReference>
<dbReference type="PANTHER" id="PTHR18945">
    <property type="entry name" value="NEUROTRANSMITTER GATED ION CHANNEL"/>
    <property type="match status" value="1"/>
</dbReference>
<protein>
    <recommendedName>
        <fullName evidence="6">Neurotransmitter-gated ion-channel ligand-binding domain-containing protein</fullName>
    </recommendedName>
</protein>
<dbReference type="PRINTS" id="PR00252">
    <property type="entry name" value="NRIONCHANNEL"/>
</dbReference>
<evidence type="ECO:0000256" key="1">
    <source>
        <dbReference type="ARBA" id="ARBA00004141"/>
    </source>
</evidence>
<feature type="domain" description="Neurotransmitter-gated ion-channel ligand-binding" evidence="6">
    <location>
        <begin position="19"/>
        <end position="110"/>
    </location>
</feature>
<dbReference type="GO" id="GO:0016020">
    <property type="term" value="C:membrane"/>
    <property type="evidence" value="ECO:0007669"/>
    <property type="project" value="UniProtKB-SubCell"/>
</dbReference>
<comment type="caution">
    <text evidence="7">The sequence shown here is derived from an EMBL/GenBank/DDBJ whole genome shotgun (WGS) entry which is preliminary data.</text>
</comment>
<dbReference type="InterPro" id="IPR038050">
    <property type="entry name" value="Neuro_actylchol_rec"/>
</dbReference>
<feature type="transmembrane region" description="Helical" evidence="5">
    <location>
        <begin position="187"/>
        <end position="210"/>
    </location>
</feature>
<keyword evidence="8" id="KW-1185">Reference proteome</keyword>
<gene>
    <name evidence="7" type="ORF">MSPICULIGERA_LOCUS5008</name>
</gene>
<dbReference type="EMBL" id="CATQJA010001230">
    <property type="protein sequence ID" value="CAJ0566403.1"/>
    <property type="molecule type" value="Genomic_DNA"/>
</dbReference>
<dbReference type="AlphaFoldDB" id="A0AA36CDE9"/>
<evidence type="ECO:0000256" key="4">
    <source>
        <dbReference type="ARBA" id="ARBA00023136"/>
    </source>
</evidence>
<organism evidence="7 8">
    <name type="scientific">Mesorhabditis spiculigera</name>
    <dbReference type="NCBI Taxonomy" id="96644"/>
    <lineage>
        <taxon>Eukaryota</taxon>
        <taxon>Metazoa</taxon>
        <taxon>Ecdysozoa</taxon>
        <taxon>Nematoda</taxon>
        <taxon>Chromadorea</taxon>
        <taxon>Rhabditida</taxon>
        <taxon>Rhabditina</taxon>
        <taxon>Rhabditomorpha</taxon>
        <taxon>Rhabditoidea</taxon>
        <taxon>Rhabditidae</taxon>
        <taxon>Mesorhabditinae</taxon>
        <taxon>Mesorhabditis</taxon>
    </lineage>
</organism>
<dbReference type="InterPro" id="IPR006202">
    <property type="entry name" value="Neur_chan_lig-bd"/>
</dbReference>
<evidence type="ECO:0000256" key="3">
    <source>
        <dbReference type="ARBA" id="ARBA00022989"/>
    </source>
</evidence>
<evidence type="ECO:0000259" key="6">
    <source>
        <dbReference type="Pfam" id="PF02931"/>
    </source>
</evidence>
<reference evidence="7" key="1">
    <citation type="submission" date="2023-06" db="EMBL/GenBank/DDBJ databases">
        <authorList>
            <person name="Delattre M."/>
        </authorList>
    </citation>
    <scope>NUCLEOTIDE SEQUENCE</scope>
    <source>
        <strain evidence="7">AF72</strain>
    </source>
</reference>
<dbReference type="Gene3D" id="1.20.58.390">
    <property type="entry name" value="Neurotransmitter-gated ion-channel transmembrane domain"/>
    <property type="match status" value="2"/>
</dbReference>
<feature type="transmembrane region" description="Helical" evidence="5">
    <location>
        <begin position="222"/>
        <end position="239"/>
    </location>
</feature>
<dbReference type="CDD" id="cd19051">
    <property type="entry name" value="LGIC_TM_cation"/>
    <property type="match status" value="1"/>
</dbReference>
<dbReference type="Proteomes" id="UP001177023">
    <property type="component" value="Unassembled WGS sequence"/>
</dbReference>
<feature type="non-terminal residue" evidence="7">
    <location>
        <position position="451"/>
    </location>
</feature>
<evidence type="ECO:0000256" key="5">
    <source>
        <dbReference type="SAM" id="Phobius"/>
    </source>
</evidence>
<feature type="transmembrane region" description="Helical" evidence="5">
    <location>
        <begin position="419"/>
        <end position="442"/>
    </location>
</feature>
<dbReference type="SUPFAM" id="SSF90112">
    <property type="entry name" value="Neurotransmitter-gated ion-channel transmembrane pore"/>
    <property type="match status" value="1"/>
</dbReference>
<sequence length="451" mass="52382">MAASRRWPNMSQEEVPLVRLTKDIFAPDRYDIRVRPKMAHNETMKISISMSLYQIIEVDEPSQTIKLNVWMIQKWTDEMLFWDPREYGMINKTILPHDSLWIPDTYLYNRYFPYDQQNCTLTISSWTNSKSALDYYADPAVDLQFFIPNEEWDVISFKIYRHEYKYACCPEPWVILQASLVIRRKPLYYVVNLIIPTSIITIVSITGFFTPASTDDDRKEKINLGITTLLAMSILMLMGRRQYGNNPPVFVRYWFFGFLRAVFWCDVPPPLRKLWEDLDDHPRDAWKNRNGVRMVDKKIGTNGSFLVPKETNKHQPVQTRISENSLRVPGSASSTTQPIDKRHSIQMIDVSNTTTPAATGRTSRRGSNLWENAVTTVLASRSTSRRSSVFPQNKELDSMRRSRQCSLEWEFLATVLDRILLVLFVLAVILVTSGVFVVGHMAQLSYDLHKD</sequence>
<keyword evidence="4 5" id="KW-0472">Membrane</keyword>
<evidence type="ECO:0000313" key="7">
    <source>
        <dbReference type="EMBL" id="CAJ0566403.1"/>
    </source>
</evidence>
<dbReference type="InterPro" id="IPR036719">
    <property type="entry name" value="Neuro-gated_channel_TM_sf"/>
</dbReference>
<dbReference type="InterPro" id="IPR006201">
    <property type="entry name" value="Neur_channel"/>
</dbReference>